<dbReference type="AlphaFoldDB" id="A0A327Z5J2"/>
<evidence type="ECO:0000313" key="1">
    <source>
        <dbReference type="EMBL" id="RAK31477.1"/>
    </source>
</evidence>
<proteinExistence type="predicted"/>
<dbReference type="EMBL" id="QLMJ01000015">
    <property type="protein sequence ID" value="RAK31477.1"/>
    <property type="molecule type" value="Genomic_DNA"/>
</dbReference>
<accession>A0A327Z5J2</accession>
<keyword evidence="2" id="KW-1185">Reference proteome</keyword>
<organism evidence="1 2">
    <name type="scientific">Actinoplanes lutulentus</name>
    <dbReference type="NCBI Taxonomy" id="1287878"/>
    <lineage>
        <taxon>Bacteria</taxon>
        <taxon>Bacillati</taxon>
        <taxon>Actinomycetota</taxon>
        <taxon>Actinomycetes</taxon>
        <taxon>Micromonosporales</taxon>
        <taxon>Micromonosporaceae</taxon>
        <taxon>Actinoplanes</taxon>
    </lineage>
</organism>
<dbReference type="Proteomes" id="UP000249341">
    <property type="component" value="Unassembled WGS sequence"/>
</dbReference>
<gene>
    <name evidence="1" type="ORF">B0I29_115284</name>
</gene>
<reference evidence="1 2" key="1">
    <citation type="submission" date="2018-06" db="EMBL/GenBank/DDBJ databases">
        <title>Genomic Encyclopedia of Type Strains, Phase III (KMG-III): the genomes of soil and plant-associated and newly described type strains.</title>
        <authorList>
            <person name="Whitman W."/>
        </authorList>
    </citation>
    <scope>NUCLEOTIDE SEQUENCE [LARGE SCALE GENOMIC DNA]</scope>
    <source>
        <strain evidence="1 2">CGMCC 4.7090</strain>
    </source>
</reference>
<name>A0A327Z5J2_9ACTN</name>
<protein>
    <submittedName>
        <fullName evidence="1">Uncharacterized protein</fullName>
    </submittedName>
</protein>
<comment type="caution">
    <text evidence="1">The sequence shown here is derived from an EMBL/GenBank/DDBJ whole genome shotgun (WGS) entry which is preliminary data.</text>
</comment>
<evidence type="ECO:0000313" key="2">
    <source>
        <dbReference type="Proteomes" id="UP000249341"/>
    </source>
</evidence>
<sequence>MLAHGEQAGLSRASYQCRLLTGAEEIAAAQRLQGQAYVRHGHLAAEALTSDGWLPWHDQVEAGRVRWFGVHDADGLLAVAKKIVSLTAAAPVGDGLVEVSGVAKADRADLAATLHVYRAIYQDSVRRAERMWVMSVIPALRATLERVAPGGISFGQRVVRVADVHPQVRPEVVVYPAWGLVDGFTARIRASADRESDAPRRQFLHGVADFMDDGIGG</sequence>
<dbReference type="RefSeq" id="WP_146616919.1">
    <property type="nucleotide sequence ID" value="NZ_JACHWI010000015.1"/>
</dbReference>
<dbReference type="OrthoDB" id="3293340at2"/>